<evidence type="ECO:0000256" key="3">
    <source>
        <dbReference type="ARBA" id="ARBA00012838"/>
    </source>
</evidence>
<dbReference type="Gene3D" id="2.40.50.140">
    <property type="entry name" value="Nucleic acid-binding proteins"/>
    <property type="match status" value="1"/>
</dbReference>
<dbReference type="Gene3D" id="3.40.50.620">
    <property type="entry name" value="HUPs"/>
    <property type="match status" value="1"/>
</dbReference>
<dbReference type="Pfam" id="PF09334">
    <property type="entry name" value="tRNA-synt_1g"/>
    <property type="match status" value="1"/>
</dbReference>
<evidence type="ECO:0000313" key="17">
    <source>
        <dbReference type="EMBL" id="KAK4535430.1"/>
    </source>
</evidence>
<evidence type="ECO:0000256" key="14">
    <source>
        <dbReference type="PROSITE-ProRule" id="PRU00209"/>
    </source>
</evidence>
<accession>A0AAV9IT09</accession>
<keyword evidence="10 15" id="KW-0648">Protein biosynthesis</keyword>
<keyword evidence="7 15" id="KW-0547">Nucleotide-binding</keyword>
<dbReference type="PROSITE" id="PS00178">
    <property type="entry name" value="AA_TRNA_LIGASE_I"/>
    <property type="match status" value="1"/>
</dbReference>
<keyword evidence="8 15" id="KW-0067">ATP-binding</keyword>
<evidence type="ECO:0000256" key="5">
    <source>
        <dbReference type="ARBA" id="ARBA00022555"/>
    </source>
</evidence>
<evidence type="ECO:0000256" key="2">
    <source>
        <dbReference type="ARBA" id="ARBA00005594"/>
    </source>
</evidence>
<dbReference type="InterPro" id="IPR014729">
    <property type="entry name" value="Rossmann-like_a/b/a_fold"/>
</dbReference>
<dbReference type="Pfam" id="PF19303">
    <property type="entry name" value="Anticodon_3"/>
    <property type="match status" value="1"/>
</dbReference>
<dbReference type="CDD" id="cd00814">
    <property type="entry name" value="MetRS_core"/>
    <property type="match status" value="1"/>
</dbReference>
<evidence type="ECO:0000256" key="12">
    <source>
        <dbReference type="ARBA" id="ARBA00030904"/>
    </source>
</evidence>
<dbReference type="SUPFAM" id="SSF47323">
    <property type="entry name" value="Anticodon-binding domain of a subclass of class I aminoacyl-tRNA synthetases"/>
    <property type="match status" value="1"/>
</dbReference>
<dbReference type="InterPro" id="IPR012340">
    <property type="entry name" value="NA-bd_OB-fold"/>
</dbReference>
<dbReference type="InterPro" id="IPR009080">
    <property type="entry name" value="tRNAsynth_Ia_anticodon-bd"/>
</dbReference>
<evidence type="ECO:0000256" key="7">
    <source>
        <dbReference type="ARBA" id="ARBA00022741"/>
    </source>
</evidence>
<dbReference type="SUPFAM" id="SSF50249">
    <property type="entry name" value="Nucleic acid-binding proteins"/>
    <property type="match status" value="1"/>
</dbReference>
<dbReference type="EMBL" id="JANCYW010000005">
    <property type="protein sequence ID" value="KAK4535430.1"/>
    <property type="molecule type" value="Genomic_DNA"/>
</dbReference>
<dbReference type="InterPro" id="IPR029038">
    <property type="entry name" value="MetRS_Zn"/>
</dbReference>
<dbReference type="InterPro" id="IPR015413">
    <property type="entry name" value="Methionyl/Leucyl_tRNA_Synth"/>
</dbReference>
<proteinExistence type="inferred from homology"/>
<comment type="catalytic activity">
    <reaction evidence="13">
        <text>tRNA(Met) + L-methionine + ATP = L-methionyl-tRNA(Met) + AMP + diphosphate</text>
        <dbReference type="Rhea" id="RHEA:13481"/>
        <dbReference type="Rhea" id="RHEA-COMP:9667"/>
        <dbReference type="Rhea" id="RHEA-COMP:9698"/>
        <dbReference type="ChEBI" id="CHEBI:30616"/>
        <dbReference type="ChEBI" id="CHEBI:33019"/>
        <dbReference type="ChEBI" id="CHEBI:57844"/>
        <dbReference type="ChEBI" id="CHEBI:78442"/>
        <dbReference type="ChEBI" id="CHEBI:78530"/>
        <dbReference type="ChEBI" id="CHEBI:456215"/>
        <dbReference type="EC" id="6.1.1.10"/>
    </reaction>
</comment>
<evidence type="ECO:0000256" key="9">
    <source>
        <dbReference type="ARBA" id="ARBA00022884"/>
    </source>
</evidence>
<dbReference type="Gene3D" id="2.20.28.20">
    <property type="entry name" value="Methionyl-tRNA synthetase, Zn-domain"/>
    <property type="match status" value="1"/>
</dbReference>
<keyword evidence="9 14" id="KW-0694">RNA-binding</keyword>
<dbReference type="PANTHER" id="PTHR45765">
    <property type="entry name" value="METHIONINE--TRNA LIGASE"/>
    <property type="match status" value="1"/>
</dbReference>
<dbReference type="InterPro" id="IPR014758">
    <property type="entry name" value="Met-tRNA_synth"/>
</dbReference>
<dbReference type="GO" id="GO:0005829">
    <property type="term" value="C:cytosol"/>
    <property type="evidence" value="ECO:0007669"/>
    <property type="project" value="TreeGrafter"/>
</dbReference>
<gene>
    <name evidence="17" type="ORF">CDCA_CDCA05G1455</name>
</gene>
<dbReference type="GO" id="GO:0000049">
    <property type="term" value="F:tRNA binding"/>
    <property type="evidence" value="ECO:0007669"/>
    <property type="project" value="UniProtKB-UniRule"/>
</dbReference>
<dbReference type="EC" id="6.1.1.10" evidence="3"/>
<evidence type="ECO:0000256" key="11">
    <source>
        <dbReference type="ARBA" id="ARBA00023146"/>
    </source>
</evidence>
<evidence type="ECO:0000256" key="10">
    <source>
        <dbReference type="ARBA" id="ARBA00022917"/>
    </source>
</evidence>
<dbReference type="InterPro" id="IPR002547">
    <property type="entry name" value="tRNA-bd_dom"/>
</dbReference>
<evidence type="ECO:0000313" key="18">
    <source>
        <dbReference type="Proteomes" id="UP001301350"/>
    </source>
</evidence>
<dbReference type="GO" id="GO:0017101">
    <property type="term" value="C:aminoacyl-tRNA synthetase multienzyme complex"/>
    <property type="evidence" value="ECO:0007669"/>
    <property type="project" value="TreeGrafter"/>
</dbReference>
<dbReference type="SUPFAM" id="SSF57770">
    <property type="entry name" value="Methionyl-tRNA synthetase (MetRS), Zn-domain"/>
    <property type="match status" value="1"/>
</dbReference>
<dbReference type="InterPro" id="IPR041872">
    <property type="entry name" value="Anticodon_Met"/>
</dbReference>
<dbReference type="InterPro" id="IPR033911">
    <property type="entry name" value="MetRS_core"/>
</dbReference>
<evidence type="ECO:0000256" key="1">
    <source>
        <dbReference type="ARBA" id="ARBA00004496"/>
    </source>
</evidence>
<organism evidence="17 18">
    <name type="scientific">Cyanidium caldarium</name>
    <name type="common">Red alga</name>
    <dbReference type="NCBI Taxonomy" id="2771"/>
    <lineage>
        <taxon>Eukaryota</taxon>
        <taxon>Rhodophyta</taxon>
        <taxon>Bangiophyceae</taxon>
        <taxon>Cyanidiales</taxon>
        <taxon>Cyanidiaceae</taxon>
        <taxon>Cyanidium</taxon>
    </lineage>
</organism>
<sequence>MDAGNGQLPTTLEQVSIHATLPTPIAGERNVLVTSALPYVNNVPHLGNLIGSVLSADVYARYLRQTGVNVLFICGTDEYGTATETKAAEEGVTPRQLCDKYHRLHRDIYRWFDLGFDHFGRTSTPRQTEICQEIFWQVYHNGYCTEQTVAQLYDVEAGKFLADRYVHGTCPRCGYEDAQGDQCDQCGNLLNPTELVRPRSALTGSVPEVRTSRHLFLELPRLADALQRWVDAAAERGGWSDNALTMTRSWLRDGLKPRCITRDLQWGVPVPLDGFTDKVFYVWFDAPIGYLSITAAAWSDRDRWRAWWQHPEQVELVQFMGKDNTPFHTVIFPCTLLATQRPWTMLQRISTTEYLNYEGGKFSKRRGTGVFGDSAADTGIPAYVWRYYLVANRPEQSDSVFTWDDLAAKNNNELLANVGNLVNRTVSLVKSGFQGVLPALTDAPGYQARERRLFAAVTDELREYHRCFGDIALKAALRCAMAIGKLGNQYLQESKPWDLLKEPASGRERARTVLAVAAGVVRLLAICMEPFMGGAFADRILQQVGVVIERVDDRSEVHRIPHQLDAALVERWFGGARAHRFGEPSLLFRKMLPEQVAQWRARFAGDAAARAESKPPADVFPLDLRIGRITRCEPHPASDRLYVLRVQLDEAQGERTVVAGLRIAYPAADSLLQRRVLLCCNMEEATLAGVPSEAMLLVAEKHDHQRVLCCDGSDGGDEAACGTRVYPYDEGAESESAVAMNRSTEEKLDRKRFQAVSKALRIDATGRLRYQNRYVLRTDPGGQAIHVDTGAREGDEEAMRWQGAKIK</sequence>
<dbReference type="HAMAP" id="MF_00098">
    <property type="entry name" value="Met_tRNA_synth_type1"/>
    <property type="match status" value="1"/>
</dbReference>
<dbReference type="GO" id="GO:0006431">
    <property type="term" value="P:methionyl-tRNA aminoacylation"/>
    <property type="evidence" value="ECO:0007669"/>
    <property type="project" value="InterPro"/>
</dbReference>
<evidence type="ECO:0000256" key="13">
    <source>
        <dbReference type="ARBA" id="ARBA00047364"/>
    </source>
</evidence>
<evidence type="ECO:0000259" key="16">
    <source>
        <dbReference type="PROSITE" id="PS50886"/>
    </source>
</evidence>
<keyword evidence="5 14" id="KW-0820">tRNA-binding</keyword>
<dbReference type="PANTHER" id="PTHR45765:SF1">
    <property type="entry name" value="METHIONINE--TRNA LIGASE, CYTOPLASMIC"/>
    <property type="match status" value="1"/>
</dbReference>
<name>A0AAV9IT09_CYACA</name>
<comment type="similarity">
    <text evidence="2 15">Belongs to the class-I aminoacyl-tRNA synthetase family.</text>
</comment>
<dbReference type="Pfam" id="PF01588">
    <property type="entry name" value="tRNA_bind"/>
    <property type="match status" value="1"/>
</dbReference>
<evidence type="ECO:0000256" key="8">
    <source>
        <dbReference type="ARBA" id="ARBA00022840"/>
    </source>
</evidence>
<evidence type="ECO:0000256" key="6">
    <source>
        <dbReference type="ARBA" id="ARBA00022598"/>
    </source>
</evidence>
<evidence type="ECO:0000256" key="4">
    <source>
        <dbReference type="ARBA" id="ARBA00022490"/>
    </source>
</evidence>
<keyword evidence="6 15" id="KW-0436">Ligase</keyword>
<dbReference type="GO" id="GO:0004825">
    <property type="term" value="F:methionine-tRNA ligase activity"/>
    <property type="evidence" value="ECO:0007669"/>
    <property type="project" value="UniProtKB-EC"/>
</dbReference>
<dbReference type="AlphaFoldDB" id="A0AAV9IT09"/>
<keyword evidence="11 15" id="KW-0030">Aminoacyl-tRNA synthetase</keyword>
<comment type="caution">
    <text evidence="17">The sequence shown here is derived from an EMBL/GenBank/DDBJ whole genome shotgun (WGS) entry which is preliminary data.</text>
</comment>
<dbReference type="NCBIfam" id="TIGR00398">
    <property type="entry name" value="metG"/>
    <property type="match status" value="1"/>
</dbReference>
<feature type="domain" description="TRNA-binding" evidence="16">
    <location>
        <begin position="618"/>
        <end position="726"/>
    </location>
</feature>
<dbReference type="CDD" id="cd07957">
    <property type="entry name" value="Anticodon_Ia_Met"/>
    <property type="match status" value="1"/>
</dbReference>
<protein>
    <recommendedName>
        <fullName evidence="3">methionine--tRNA ligase</fullName>
        <ecNumber evidence="3">6.1.1.10</ecNumber>
    </recommendedName>
    <alternativeName>
        <fullName evidence="12">Methionyl-tRNA synthetase</fullName>
    </alternativeName>
</protein>
<comment type="subcellular location">
    <subcellularLocation>
        <location evidence="1">Cytoplasm</location>
    </subcellularLocation>
</comment>
<dbReference type="PRINTS" id="PR01041">
    <property type="entry name" value="TRNASYNTHMET"/>
</dbReference>
<dbReference type="GO" id="GO:0005524">
    <property type="term" value="F:ATP binding"/>
    <property type="evidence" value="ECO:0007669"/>
    <property type="project" value="UniProtKB-KW"/>
</dbReference>
<dbReference type="PROSITE" id="PS50886">
    <property type="entry name" value="TRBD"/>
    <property type="match status" value="1"/>
</dbReference>
<dbReference type="FunFam" id="2.20.28.20:FF:000001">
    <property type="entry name" value="Methionine--tRNA ligase"/>
    <property type="match status" value="1"/>
</dbReference>
<keyword evidence="4" id="KW-0963">Cytoplasm</keyword>
<reference evidence="17 18" key="1">
    <citation type="submission" date="2022-07" db="EMBL/GenBank/DDBJ databases">
        <title>Genome-wide signatures of adaptation to extreme environments.</title>
        <authorList>
            <person name="Cho C.H."/>
            <person name="Yoon H.S."/>
        </authorList>
    </citation>
    <scope>NUCLEOTIDE SEQUENCE [LARGE SCALE GENOMIC DNA]</scope>
    <source>
        <strain evidence="17 18">DBV 063 E5</strain>
    </source>
</reference>
<dbReference type="InterPro" id="IPR001412">
    <property type="entry name" value="aa-tRNA-synth_I_CS"/>
</dbReference>
<evidence type="ECO:0000256" key="15">
    <source>
        <dbReference type="RuleBase" id="RU363039"/>
    </source>
</evidence>
<dbReference type="SUPFAM" id="SSF52374">
    <property type="entry name" value="Nucleotidylyl transferase"/>
    <property type="match status" value="1"/>
</dbReference>
<keyword evidence="18" id="KW-1185">Reference proteome</keyword>
<dbReference type="Proteomes" id="UP001301350">
    <property type="component" value="Unassembled WGS sequence"/>
</dbReference>
<dbReference type="NCBIfam" id="NF001100">
    <property type="entry name" value="PRK00133.1"/>
    <property type="match status" value="1"/>
</dbReference>
<dbReference type="Gene3D" id="1.10.730.10">
    <property type="entry name" value="Isoleucyl-tRNA Synthetase, Domain 1"/>
    <property type="match status" value="1"/>
</dbReference>
<dbReference type="InterPro" id="IPR023458">
    <property type="entry name" value="Met-tRNA_ligase_1"/>
</dbReference>